<organism evidence="2 3">
    <name type="scientific">Litorilituus sediminis</name>
    <dbReference type="NCBI Taxonomy" id="718192"/>
    <lineage>
        <taxon>Bacteria</taxon>
        <taxon>Pseudomonadati</taxon>
        <taxon>Pseudomonadota</taxon>
        <taxon>Gammaproteobacteria</taxon>
        <taxon>Alteromonadales</taxon>
        <taxon>Colwelliaceae</taxon>
        <taxon>Litorilituus</taxon>
    </lineage>
</organism>
<evidence type="ECO:0000313" key="2">
    <source>
        <dbReference type="EMBL" id="QBG35540.1"/>
    </source>
</evidence>
<dbReference type="PROSITE" id="PS51833">
    <property type="entry name" value="HDOD"/>
    <property type="match status" value="1"/>
</dbReference>
<sequence length="279" mass="31019">MRITALQYAQKSQELCVLPDVYIRLKEMLESKQATLDDIADIISLDPALASCLLKIANSALFNFPKEVDSIPRALMILGIKEVHNLINTYGVTAAFSGLNPNIMDMDKFWEISVDCALLTKFLAQKINIKNSDGLFLAGLFHNIGALAIVHNAPKKVQYCEAYNSDETPWQRQQDVFGFTFAECSAELLTLWHLPDAIINPIREYHNAYSKELAPESTLLYITSRLAIINSHPGLYSKVNLLGKHLLADLKLTMNDIDDALAFCNAEGMAIMSALKVIG</sequence>
<dbReference type="RefSeq" id="WP_130600816.1">
    <property type="nucleotide sequence ID" value="NZ_CP034759.1"/>
</dbReference>
<dbReference type="SUPFAM" id="SSF109604">
    <property type="entry name" value="HD-domain/PDEase-like"/>
    <property type="match status" value="1"/>
</dbReference>
<dbReference type="PANTHER" id="PTHR33525:SF3">
    <property type="entry name" value="RIBONUCLEASE Y"/>
    <property type="match status" value="1"/>
</dbReference>
<dbReference type="Proteomes" id="UP000290244">
    <property type="component" value="Chromosome"/>
</dbReference>
<gene>
    <name evidence="2" type="ORF">EMK97_07340</name>
</gene>
<dbReference type="Pfam" id="PF08668">
    <property type="entry name" value="HDOD"/>
    <property type="match status" value="1"/>
</dbReference>
<proteinExistence type="predicted"/>
<dbReference type="AlphaFoldDB" id="A0A4V0ZFZ7"/>
<dbReference type="InterPro" id="IPR013976">
    <property type="entry name" value="HDOD"/>
</dbReference>
<dbReference type="Gene3D" id="1.10.3210.10">
    <property type="entry name" value="Hypothetical protein af1432"/>
    <property type="match status" value="1"/>
</dbReference>
<dbReference type="KEGG" id="lsd:EMK97_07340"/>
<evidence type="ECO:0000259" key="1">
    <source>
        <dbReference type="PROSITE" id="PS51833"/>
    </source>
</evidence>
<dbReference type="InterPro" id="IPR052340">
    <property type="entry name" value="RNase_Y/CdgJ"/>
</dbReference>
<keyword evidence="3" id="KW-1185">Reference proteome</keyword>
<dbReference type="EMBL" id="CP034759">
    <property type="protein sequence ID" value="QBG35540.1"/>
    <property type="molecule type" value="Genomic_DNA"/>
</dbReference>
<dbReference type="OrthoDB" id="9770715at2"/>
<dbReference type="PANTHER" id="PTHR33525">
    <property type="match status" value="1"/>
</dbReference>
<protein>
    <submittedName>
        <fullName evidence="2">HDOD domain-containing protein</fullName>
    </submittedName>
</protein>
<evidence type="ECO:0000313" key="3">
    <source>
        <dbReference type="Proteomes" id="UP000290244"/>
    </source>
</evidence>
<feature type="domain" description="HDOD" evidence="1">
    <location>
        <begin position="15"/>
        <end position="208"/>
    </location>
</feature>
<name>A0A4V0ZFZ7_9GAMM</name>
<reference evidence="2 3" key="1">
    <citation type="submission" date="2018-12" db="EMBL/GenBank/DDBJ databases">
        <title>Complete genome of Litorilituus sediminis.</title>
        <authorList>
            <person name="Liu A."/>
            <person name="Rong J."/>
        </authorList>
    </citation>
    <scope>NUCLEOTIDE SEQUENCE [LARGE SCALE GENOMIC DNA]</scope>
    <source>
        <strain evidence="2 3">JCM 17549</strain>
    </source>
</reference>
<accession>A0A4V0ZFZ7</accession>